<dbReference type="InterPro" id="IPR001647">
    <property type="entry name" value="HTH_TetR"/>
</dbReference>
<organism evidence="6 7">
    <name type="scientific">Duganella vulcania</name>
    <dbReference type="NCBI Taxonomy" id="2692166"/>
    <lineage>
        <taxon>Bacteria</taxon>
        <taxon>Pseudomonadati</taxon>
        <taxon>Pseudomonadota</taxon>
        <taxon>Betaproteobacteria</taxon>
        <taxon>Burkholderiales</taxon>
        <taxon>Oxalobacteraceae</taxon>
        <taxon>Telluria group</taxon>
        <taxon>Duganella</taxon>
    </lineage>
</organism>
<sequence>MSGKPQYDEDAVIDAAIAVFWHHGYAVASVSDLTEATGLSRSSLYQRFRDKDGLFNEALARYSERVVARMRSVKASSAKKRMEALLRDFLPKHRAAQRPAGCLLARSCTEQSSLTTIGKEAANAGVGRQREVLLDILKAAKTEGEVRRDANLESLSWYYLGTLQAIVNLPSAGASIDALEDLVGIAMSAWPQPARK</sequence>
<reference evidence="6 7" key="1">
    <citation type="submission" date="2020-01" db="EMBL/GenBank/DDBJ databases">
        <title>Novel species isolated from a subtropical stream in China.</title>
        <authorList>
            <person name="Lu H."/>
        </authorList>
    </citation>
    <scope>NUCLEOTIDE SEQUENCE [LARGE SCALE GENOMIC DNA]</scope>
    <source>
        <strain evidence="6 7">FT82W</strain>
    </source>
</reference>
<comment type="caution">
    <text evidence="6">The sequence shown here is derived from an EMBL/GenBank/DDBJ whole genome shotgun (WGS) entry which is preliminary data.</text>
</comment>
<dbReference type="SUPFAM" id="SSF46689">
    <property type="entry name" value="Homeodomain-like"/>
    <property type="match status" value="1"/>
</dbReference>
<evidence type="ECO:0000313" key="7">
    <source>
        <dbReference type="Proteomes" id="UP000470302"/>
    </source>
</evidence>
<dbReference type="PANTHER" id="PTHR47506:SF1">
    <property type="entry name" value="HTH-TYPE TRANSCRIPTIONAL REGULATOR YJDC"/>
    <property type="match status" value="1"/>
</dbReference>
<dbReference type="Pfam" id="PF16925">
    <property type="entry name" value="TetR_C_13"/>
    <property type="match status" value="1"/>
</dbReference>
<dbReference type="PANTHER" id="PTHR47506">
    <property type="entry name" value="TRANSCRIPTIONAL REGULATORY PROTEIN"/>
    <property type="match status" value="1"/>
</dbReference>
<dbReference type="PROSITE" id="PS50977">
    <property type="entry name" value="HTH_TETR_2"/>
    <property type="match status" value="1"/>
</dbReference>
<dbReference type="SUPFAM" id="SSF48498">
    <property type="entry name" value="Tetracyclin repressor-like, C-terminal domain"/>
    <property type="match status" value="1"/>
</dbReference>
<accession>A0A845G4V4</accession>
<name>A0A845G4V4_9BURK</name>
<dbReference type="Gene3D" id="1.10.357.10">
    <property type="entry name" value="Tetracycline Repressor, domain 2"/>
    <property type="match status" value="1"/>
</dbReference>
<dbReference type="Pfam" id="PF00440">
    <property type="entry name" value="TetR_N"/>
    <property type="match status" value="1"/>
</dbReference>
<gene>
    <name evidence="6" type="ORF">GTP91_19425</name>
</gene>
<evidence type="ECO:0000256" key="4">
    <source>
        <dbReference type="PROSITE-ProRule" id="PRU00335"/>
    </source>
</evidence>
<dbReference type="AlphaFoldDB" id="A0A845G4V4"/>
<dbReference type="InterPro" id="IPR011075">
    <property type="entry name" value="TetR_C"/>
</dbReference>
<proteinExistence type="predicted"/>
<feature type="DNA-binding region" description="H-T-H motif" evidence="4">
    <location>
        <begin position="29"/>
        <end position="48"/>
    </location>
</feature>
<evidence type="ECO:0000256" key="2">
    <source>
        <dbReference type="ARBA" id="ARBA00023125"/>
    </source>
</evidence>
<dbReference type="InterPro" id="IPR036271">
    <property type="entry name" value="Tet_transcr_reg_TetR-rel_C_sf"/>
</dbReference>
<dbReference type="GO" id="GO:0003677">
    <property type="term" value="F:DNA binding"/>
    <property type="evidence" value="ECO:0007669"/>
    <property type="project" value="UniProtKB-UniRule"/>
</dbReference>
<keyword evidence="2 4" id="KW-0238">DNA-binding</keyword>
<keyword evidence="1" id="KW-0805">Transcription regulation</keyword>
<feature type="domain" description="HTH tetR-type" evidence="5">
    <location>
        <begin position="6"/>
        <end position="66"/>
    </location>
</feature>
<keyword evidence="3" id="KW-0804">Transcription</keyword>
<dbReference type="RefSeq" id="WP_161098276.1">
    <property type="nucleotide sequence ID" value="NZ_WWCW01000071.1"/>
</dbReference>
<dbReference type="InterPro" id="IPR009057">
    <property type="entry name" value="Homeodomain-like_sf"/>
</dbReference>
<protein>
    <submittedName>
        <fullName evidence="6">TetR family transcriptional regulator</fullName>
    </submittedName>
</protein>
<evidence type="ECO:0000256" key="3">
    <source>
        <dbReference type="ARBA" id="ARBA00023163"/>
    </source>
</evidence>
<evidence type="ECO:0000259" key="5">
    <source>
        <dbReference type="PROSITE" id="PS50977"/>
    </source>
</evidence>
<dbReference type="PRINTS" id="PR00455">
    <property type="entry name" value="HTHTETR"/>
</dbReference>
<dbReference type="Gene3D" id="1.10.10.60">
    <property type="entry name" value="Homeodomain-like"/>
    <property type="match status" value="1"/>
</dbReference>
<evidence type="ECO:0000313" key="6">
    <source>
        <dbReference type="EMBL" id="MYM89334.1"/>
    </source>
</evidence>
<dbReference type="Proteomes" id="UP000470302">
    <property type="component" value="Unassembled WGS sequence"/>
</dbReference>
<evidence type="ECO:0000256" key="1">
    <source>
        <dbReference type="ARBA" id="ARBA00023015"/>
    </source>
</evidence>
<dbReference type="EMBL" id="WWCW01000071">
    <property type="protein sequence ID" value="MYM89334.1"/>
    <property type="molecule type" value="Genomic_DNA"/>
</dbReference>